<protein>
    <submittedName>
        <fullName evidence="1">Uncharacterized protein</fullName>
    </submittedName>
</protein>
<name>A0ABY2KHC7_9RHOB</name>
<keyword evidence="2" id="KW-1185">Reference proteome</keyword>
<reference evidence="1 2" key="1">
    <citation type="submission" date="2018-11" db="EMBL/GenBank/DDBJ databases">
        <title>Tabrizicola sp. isolated from sediment of alpine lake.</title>
        <authorList>
            <person name="Liu Z."/>
        </authorList>
    </citation>
    <scope>NUCLEOTIDE SEQUENCE [LARGE SCALE GENOMIC DNA]</scope>
    <source>
        <strain evidence="1 2">DRYC-M-16</strain>
    </source>
</reference>
<sequence>MLHKIALMESISRKTADQLHQYLMDFAENTHRMFWVDNRAYVEVHATRDADLIRRQFPNLVAGNPRYTSSNFPW</sequence>
<comment type="caution">
    <text evidence="1">The sequence shown here is derived from an EMBL/GenBank/DDBJ whole genome shotgun (WGS) entry which is preliminary data.</text>
</comment>
<dbReference type="EMBL" id="RPEM01000016">
    <property type="protein sequence ID" value="TGD41678.1"/>
    <property type="molecule type" value="Genomic_DNA"/>
</dbReference>
<proteinExistence type="predicted"/>
<dbReference type="Proteomes" id="UP000297741">
    <property type="component" value="Unassembled WGS sequence"/>
</dbReference>
<gene>
    <name evidence="1" type="ORF">EEB11_17375</name>
</gene>
<accession>A0ABY2KHC7</accession>
<evidence type="ECO:0000313" key="2">
    <source>
        <dbReference type="Proteomes" id="UP000297741"/>
    </source>
</evidence>
<organism evidence="1 2">
    <name type="scientific">Pseudotabrizicola sediminis</name>
    <dbReference type="NCBI Taxonomy" id="2486418"/>
    <lineage>
        <taxon>Bacteria</taxon>
        <taxon>Pseudomonadati</taxon>
        <taxon>Pseudomonadota</taxon>
        <taxon>Alphaproteobacteria</taxon>
        <taxon>Rhodobacterales</taxon>
        <taxon>Paracoccaceae</taxon>
        <taxon>Pseudotabrizicola</taxon>
    </lineage>
</organism>
<evidence type="ECO:0000313" key="1">
    <source>
        <dbReference type="EMBL" id="TGD41678.1"/>
    </source>
</evidence>
<dbReference type="RefSeq" id="WP_135433512.1">
    <property type="nucleotide sequence ID" value="NZ_RPEM01000016.1"/>
</dbReference>